<evidence type="ECO:0000313" key="5">
    <source>
        <dbReference type="EMBL" id="PLC41617.1"/>
    </source>
</evidence>
<comment type="cofactor">
    <cofactor evidence="3">
        <name>Zn(2+)</name>
        <dbReference type="ChEBI" id="CHEBI:29105"/>
    </cofactor>
    <text evidence="3">Binds 1 divalent metal cation per subunit.</text>
</comment>
<organism evidence="5 6">
    <name type="scientific">Ralstonia pickettii</name>
    <name type="common">Burkholderia pickettii</name>
    <dbReference type="NCBI Taxonomy" id="329"/>
    <lineage>
        <taxon>Bacteria</taxon>
        <taxon>Pseudomonadati</taxon>
        <taxon>Pseudomonadota</taxon>
        <taxon>Betaproteobacteria</taxon>
        <taxon>Burkholderiales</taxon>
        <taxon>Burkholderiaceae</taxon>
        <taxon>Ralstonia</taxon>
    </lineage>
</organism>
<dbReference type="GO" id="GO:0004341">
    <property type="term" value="F:gluconolactonase activity"/>
    <property type="evidence" value="ECO:0007669"/>
    <property type="project" value="TreeGrafter"/>
</dbReference>
<feature type="active site" description="Proton donor/acceptor" evidence="2">
    <location>
        <position position="205"/>
    </location>
</feature>
<dbReference type="SUPFAM" id="SSF63829">
    <property type="entry name" value="Calcium-dependent phosphotriesterase"/>
    <property type="match status" value="1"/>
</dbReference>
<dbReference type="InterPro" id="IPR011042">
    <property type="entry name" value="6-blade_b-propeller_TolB-like"/>
</dbReference>
<dbReference type="RefSeq" id="WP_102066815.1">
    <property type="nucleotide sequence ID" value="NZ_PKQE01000004.1"/>
</dbReference>
<protein>
    <submittedName>
        <fullName evidence="5">Gluconolaconase</fullName>
    </submittedName>
</protein>
<dbReference type="InterPro" id="IPR013658">
    <property type="entry name" value="SGL"/>
</dbReference>
<evidence type="ECO:0000259" key="4">
    <source>
        <dbReference type="Pfam" id="PF08450"/>
    </source>
</evidence>
<feature type="binding site" evidence="3">
    <location>
        <position position="149"/>
    </location>
    <ligand>
        <name>a divalent metal cation</name>
        <dbReference type="ChEBI" id="CHEBI:60240"/>
    </ligand>
</feature>
<feature type="domain" description="SMP-30/Gluconolactonase/LRE-like region" evidence="4">
    <location>
        <begin position="14"/>
        <end position="264"/>
    </location>
</feature>
<dbReference type="GO" id="GO:0019853">
    <property type="term" value="P:L-ascorbic acid biosynthetic process"/>
    <property type="evidence" value="ECO:0007669"/>
    <property type="project" value="TreeGrafter"/>
</dbReference>
<gene>
    <name evidence="5" type="ORF">C0Q88_18760</name>
</gene>
<feature type="binding site" evidence="3">
    <location>
        <position position="100"/>
    </location>
    <ligand>
        <name>substrate</name>
    </ligand>
</feature>
<dbReference type="InterPro" id="IPR000033">
    <property type="entry name" value="LDLR_classB_rpt"/>
</dbReference>
<name>A0A2N4TPH4_RALPI</name>
<dbReference type="PANTHER" id="PTHR10907:SF47">
    <property type="entry name" value="REGUCALCIN"/>
    <property type="match status" value="1"/>
</dbReference>
<dbReference type="Gene3D" id="2.120.10.30">
    <property type="entry name" value="TolB, C-terminal domain"/>
    <property type="match status" value="1"/>
</dbReference>
<feature type="binding site" evidence="3">
    <location>
        <position position="205"/>
    </location>
    <ligand>
        <name>a divalent metal cation</name>
        <dbReference type="ChEBI" id="CHEBI:60240"/>
    </ligand>
</feature>
<dbReference type="Pfam" id="PF08450">
    <property type="entry name" value="SGL"/>
    <property type="match status" value="1"/>
</dbReference>
<comment type="caution">
    <text evidence="5">The sequence shown here is derived from an EMBL/GenBank/DDBJ whole genome shotgun (WGS) entry which is preliminary data.</text>
</comment>
<accession>A0A2N4TPH4</accession>
<feature type="binding site" evidence="3">
    <location>
        <position position="102"/>
    </location>
    <ligand>
        <name>substrate</name>
    </ligand>
</feature>
<dbReference type="PANTHER" id="PTHR10907">
    <property type="entry name" value="REGUCALCIN"/>
    <property type="match status" value="1"/>
</dbReference>
<evidence type="ECO:0000313" key="6">
    <source>
        <dbReference type="Proteomes" id="UP000234456"/>
    </source>
</evidence>
<dbReference type="Proteomes" id="UP000234456">
    <property type="component" value="Unassembled WGS sequence"/>
</dbReference>
<feature type="binding site" evidence="3">
    <location>
        <position position="16"/>
    </location>
    <ligand>
        <name>a divalent metal cation</name>
        <dbReference type="ChEBI" id="CHEBI:60240"/>
    </ligand>
</feature>
<evidence type="ECO:0000256" key="1">
    <source>
        <dbReference type="ARBA" id="ARBA00008853"/>
    </source>
</evidence>
<comment type="similarity">
    <text evidence="1">Belongs to the SMP-30/CGR1 family.</text>
</comment>
<keyword evidence="3" id="KW-0479">Metal-binding</keyword>
<reference evidence="5 6" key="1">
    <citation type="submission" date="2017-12" db="EMBL/GenBank/DDBJ databases">
        <title>Draft genome sequence of Ralstonia pickettii 52.</title>
        <authorList>
            <person name="Zheng B."/>
        </authorList>
    </citation>
    <scope>NUCLEOTIDE SEQUENCE [LARGE SCALE GENOMIC DNA]</scope>
    <source>
        <strain evidence="5 6">52</strain>
    </source>
</reference>
<keyword evidence="3" id="KW-0862">Zinc</keyword>
<proteinExistence type="inferred from homology"/>
<dbReference type="GO" id="GO:0005509">
    <property type="term" value="F:calcium ion binding"/>
    <property type="evidence" value="ECO:0007669"/>
    <property type="project" value="TreeGrafter"/>
</dbReference>
<dbReference type="EMBL" id="PKQE01000004">
    <property type="protein sequence ID" value="PLC41617.1"/>
    <property type="molecule type" value="Genomic_DNA"/>
</dbReference>
<dbReference type="InterPro" id="IPR005511">
    <property type="entry name" value="SMP-30"/>
</dbReference>
<dbReference type="OrthoDB" id="9775406at2"/>
<sequence length="304" mass="32829">MTTATTLSDLRCTLGEGIVWDGALRVLWWTDIQESLLWQHDPATGQERQWPLPQRVGSFVLTDEPGVLILGLAKNIARFDTRTGALTLLADVESDNPTTRVNDGRADRSGNYVFGTLHEGGPEPTGSFYRFTPMGTLQRLALPHIAIANSIAFSPDGETMYWCDTNSRRIHACDYDGQTGAVANIRVFADLRDQDADGAHKGSPDGSTVDADGCLWNAEWGGNRLTRYAPDGRVLARVSVPASQPTCPAFGGEALDTLYLTTARDGLSARRLAEDVNAGATLQLAVPDVRGLPEGRFGHAYVAA</sequence>
<evidence type="ECO:0000256" key="2">
    <source>
        <dbReference type="PIRSR" id="PIRSR605511-1"/>
    </source>
</evidence>
<dbReference type="SMART" id="SM00135">
    <property type="entry name" value="LY"/>
    <property type="match status" value="1"/>
</dbReference>
<dbReference type="PRINTS" id="PR01790">
    <property type="entry name" value="SMP30FAMILY"/>
</dbReference>
<dbReference type="AlphaFoldDB" id="A0A2N4TPH4"/>
<evidence type="ECO:0000256" key="3">
    <source>
        <dbReference type="PIRSR" id="PIRSR605511-2"/>
    </source>
</evidence>